<protein>
    <recommendedName>
        <fullName evidence="5">Mini-ribonuclease 3</fullName>
        <shortName evidence="5">Mini-3</shortName>
        <shortName evidence="5">Mini-RNase 3</shortName>
        <ecNumber evidence="5">3.1.26.-</ecNumber>
    </recommendedName>
    <alternativeName>
        <fullName evidence="5">Mini-RNase III</fullName>
        <shortName evidence="5">Mini-III</shortName>
    </alternativeName>
</protein>
<comment type="subunit">
    <text evidence="5">Homodimer.</text>
</comment>
<keyword evidence="5" id="KW-0699">rRNA-binding</keyword>
<organism evidence="8 10">
    <name type="scientific">Vagococcus xieshaowenii</name>
    <dbReference type="NCBI Taxonomy" id="2562451"/>
    <lineage>
        <taxon>Bacteria</taxon>
        <taxon>Bacillati</taxon>
        <taxon>Bacillota</taxon>
        <taxon>Bacilli</taxon>
        <taxon>Lactobacillales</taxon>
        <taxon>Enterococcaceae</taxon>
        <taxon>Vagococcus</taxon>
    </lineage>
</organism>
<comment type="function">
    <text evidence="5">Involved in correct processing of both the 5' and 3' ends of 23S rRNA precursor. Processes 30S rRNA precursor transcript even in absence of ribonuclease 3 (Rnc); Rnc processes 30S rRNA into smaller rRNA precursors.</text>
</comment>
<evidence type="ECO:0000256" key="4">
    <source>
        <dbReference type="ARBA" id="ARBA00022801"/>
    </source>
</evidence>
<evidence type="ECO:0000313" key="10">
    <source>
        <dbReference type="Proteomes" id="UP000297725"/>
    </source>
</evidence>
<reference evidence="8 10" key="1">
    <citation type="submission" date="2019-03" db="EMBL/GenBank/DDBJ databases">
        <title>Vagococcus sp. was isolated fron gut of Carduelis flavirostris.</title>
        <authorList>
            <person name="Ge Y."/>
        </authorList>
    </citation>
    <scope>NUCLEOTIDE SEQUENCE [LARGE SCALE GENOMIC DNA]</scope>
    <source>
        <strain evidence="8 10">CF-210</strain>
    </source>
</reference>
<name>A0AAJ5EEF0_9ENTE</name>
<dbReference type="GO" id="GO:0005737">
    <property type="term" value="C:cytoplasm"/>
    <property type="evidence" value="ECO:0007669"/>
    <property type="project" value="UniProtKB-SubCell"/>
</dbReference>
<keyword evidence="9" id="KW-1185">Reference proteome</keyword>
<dbReference type="Gene3D" id="1.10.1520.10">
    <property type="entry name" value="Ribonuclease III domain"/>
    <property type="match status" value="1"/>
</dbReference>
<dbReference type="HAMAP" id="MF_01468">
    <property type="entry name" value="RNase_Mini_III"/>
    <property type="match status" value="1"/>
</dbReference>
<feature type="domain" description="RNase III" evidence="6">
    <location>
        <begin position="2"/>
        <end position="142"/>
    </location>
</feature>
<keyword evidence="1 5" id="KW-0698">rRNA processing</keyword>
<evidence type="ECO:0000313" key="8">
    <source>
        <dbReference type="EMBL" id="TFZ39431.1"/>
    </source>
</evidence>
<dbReference type="Proteomes" id="UP000297725">
    <property type="component" value="Unassembled WGS sequence"/>
</dbReference>
<dbReference type="InterPro" id="IPR008226">
    <property type="entry name" value="Mini3_fam"/>
</dbReference>
<evidence type="ECO:0000256" key="2">
    <source>
        <dbReference type="ARBA" id="ARBA00022722"/>
    </source>
</evidence>
<feature type="active site" evidence="5">
    <location>
        <position position="25"/>
    </location>
</feature>
<dbReference type="GO" id="GO:0019843">
    <property type="term" value="F:rRNA binding"/>
    <property type="evidence" value="ECO:0007669"/>
    <property type="project" value="UniProtKB-UniRule"/>
</dbReference>
<dbReference type="InterPro" id="IPR036389">
    <property type="entry name" value="RNase_III_sf"/>
</dbReference>
<keyword evidence="5" id="KW-0963">Cytoplasm</keyword>
<dbReference type="EMBL" id="CP038865">
    <property type="protein sequence ID" value="QCA27890.1"/>
    <property type="molecule type" value="Genomic_DNA"/>
</dbReference>
<keyword evidence="4 5" id="KW-0378">Hydrolase</keyword>
<evidence type="ECO:0000256" key="3">
    <source>
        <dbReference type="ARBA" id="ARBA00022759"/>
    </source>
</evidence>
<keyword evidence="3 5" id="KW-0255">Endonuclease</keyword>
<dbReference type="EMBL" id="SRHU01000035">
    <property type="protein sequence ID" value="TFZ39431.1"/>
    <property type="molecule type" value="Genomic_DNA"/>
</dbReference>
<dbReference type="InterPro" id="IPR000999">
    <property type="entry name" value="RNase_III_dom"/>
</dbReference>
<dbReference type="PANTHER" id="PTHR34276">
    <property type="entry name" value="MINI-RIBONUCLEASE 3"/>
    <property type="match status" value="1"/>
</dbReference>
<evidence type="ECO:0000259" key="6">
    <source>
        <dbReference type="SMART" id="SM00535"/>
    </source>
</evidence>
<dbReference type="GO" id="GO:0004525">
    <property type="term" value="F:ribonuclease III activity"/>
    <property type="evidence" value="ECO:0007669"/>
    <property type="project" value="InterPro"/>
</dbReference>
<keyword evidence="5" id="KW-0694">RNA-binding</keyword>
<comment type="similarity">
    <text evidence="5">Belongs to the MrnC RNase family.</text>
</comment>
<comment type="subcellular location">
    <subcellularLocation>
        <location evidence="5">Cytoplasm</location>
    </subcellularLocation>
</comment>
<dbReference type="SMART" id="SM00535">
    <property type="entry name" value="RIBOc"/>
    <property type="match status" value="1"/>
</dbReference>
<keyword evidence="5" id="KW-0460">Magnesium</keyword>
<reference evidence="7 9" key="2">
    <citation type="journal article" date="2020" name="Int. J. Syst. Evol. Microbiol.">
        <title>Vagococcus xieshaowenii sp. nov., isolated from snow finch (Montifringilla taczanowskii) cloacal content.</title>
        <authorList>
            <person name="Ge Y."/>
            <person name="Yang J."/>
            <person name="Lai X.H."/>
            <person name="Zhang G."/>
            <person name="Jin D."/>
            <person name="Lu S."/>
            <person name="Wang B."/>
            <person name="Huang Y."/>
            <person name="Huang Y."/>
            <person name="Ren Z."/>
            <person name="Zhang X."/>
            <person name="Xu J."/>
        </authorList>
    </citation>
    <scope>NUCLEOTIDE SEQUENCE [LARGE SCALE GENOMIC DNA]</scope>
    <source>
        <strain evidence="9">personal::cf-49</strain>
        <strain evidence="7">Personal::cf-49</strain>
    </source>
</reference>
<dbReference type="GO" id="GO:0006364">
    <property type="term" value="P:rRNA processing"/>
    <property type="evidence" value="ECO:0007669"/>
    <property type="project" value="UniProtKB-UniRule"/>
</dbReference>
<accession>A0AAJ5EEF0</accession>
<dbReference type="SUPFAM" id="SSF69065">
    <property type="entry name" value="RNase III domain-like"/>
    <property type="match status" value="1"/>
</dbReference>
<dbReference type="PIRSF" id="PIRSF005520">
    <property type="entry name" value="UCP005520"/>
    <property type="match status" value="1"/>
</dbReference>
<evidence type="ECO:0000313" key="9">
    <source>
        <dbReference type="Proteomes" id="UP000296883"/>
    </source>
</evidence>
<keyword evidence="5" id="KW-0690">Ribosome biogenesis</keyword>
<sequence length="149" mass="17052">MEKKLMSEHQDFTLLNGLALAYVGDAIYEIFIRDYLIRKGNTRPNMLHQKATRFVSAKAQASLIAVMLEEGLLTEEEEAIFKRGRNAKSHTTAKNADVKTYRASTGFEALMGYLHLQGQTERLNELMTWCVNQKEKMNEKTNESTSFNQ</sequence>
<gene>
    <name evidence="5" type="primary">mrnC</name>
    <name evidence="8" type="ORF">E4031_08975</name>
    <name evidence="7" type="ORF">E4Z98_00415</name>
</gene>
<keyword evidence="2 5" id="KW-0540">Nuclease</keyword>
<dbReference type="Pfam" id="PF00636">
    <property type="entry name" value="Ribonuclease_3"/>
    <property type="match status" value="1"/>
</dbReference>
<comment type="cofactor">
    <cofactor evidence="5">
        <name>Mg(2+)</name>
        <dbReference type="ChEBI" id="CHEBI:18420"/>
    </cofactor>
</comment>
<dbReference type="EC" id="3.1.26.-" evidence="5"/>
<proteinExistence type="inferred from homology"/>
<dbReference type="AlphaFoldDB" id="A0AAJ5EEF0"/>
<evidence type="ECO:0000256" key="1">
    <source>
        <dbReference type="ARBA" id="ARBA00022552"/>
    </source>
</evidence>
<evidence type="ECO:0000256" key="5">
    <source>
        <dbReference type="HAMAP-Rule" id="MF_01468"/>
    </source>
</evidence>
<dbReference type="PANTHER" id="PTHR34276:SF1">
    <property type="entry name" value="MINI-RIBONUCLEASE 3"/>
    <property type="match status" value="1"/>
</dbReference>
<evidence type="ECO:0000313" key="7">
    <source>
        <dbReference type="EMBL" id="QCA27890.1"/>
    </source>
</evidence>
<dbReference type="Proteomes" id="UP000296883">
    <property type="component" value="Chromosome"/>
</dbReference>